<protein>
    <submittedName>
        <fullName evidence="1">Uncharacterized protein</fullName>
    </submittedName>
</protein>
<dbReference type="AlphaFoldDB" id="A0A9Q9MDP3"/>
<organism evidence="1 2">
    <name type="scientific">Dactylosporangium aurantiacum</name>
    <dbReference type="NCBI Taxonomy" id="35754"/>
    <lineage>
        <taxon>Bacteria</taxon>
        <taxon>Bacillati</taxon>
        <taxon>Actinomycetota</taxon>
        <taxon>Actinomycetes</taxon>
        <taxon>Micromonosporales</taxon>
        <taxon>Micromonosporaceae</taxon>
        <taxon>Dactylosporangium</taxon>
    </lineage>
</organism>
<dbReference type="EMBL" id="CP073767">
    <property type="protein sequence ID" value="UWZ52314.1"/>
    <property type="molecule type" value="Genomic_DNA"/>
</dbReference>
<evidence type="ECO:0000313" key="1">
    <source>
        <dbReference type="EMBL" id="UWZ52314.1"/>
    </source>
</evidence>
<gene>
    <name evidence="1" type="ORF">Daura_37490</name>
</gene>
<dbReference type="Proteomes" id="UP001058003">
    <property type="component" value="Chromosome"/>
</dbReference>
<dbReference type="KEGG" id="daur:Daura_37490"/>
<evidence type="ECO:0000313" key="2">
    <source>
        <dbReference type="Proteomes" id="UP001058003"/>
    </source>
</evidence>
<keyword evidence="2" id="KW-1185">Reference proteome</keyword>
<name>A0A9Q9MDP3_9ACTN</name>
<accession>A0A9Q9MDP3</accession>
<proteinExistence type="predicted"/>
<dbReference type="OrthoDB" id="281728at2"/>
<sequence length="150" mass="16133">MPAAVHAVSGASFEDLAAFLRRCQPGGHPVDLVRECVCRSCGGRRFQLRVATITSAVRRVCLDCGQEAFIADSMEWWDDDAEVGCCACLCGHEAFAAAVGFSLHEPDPPDSAPDVRWVLVGGRCLACGLLGVYEDWKVSWGPSGYLLDQA</sequence>
<dbReference type="RefSeq" id="WP_052386156.1">
    <property type="nucleotide sequence ID" value="NZ_CP073767.1"/>
</dbReference>
<reference evidence="1" key="1">
    <citation type="submission" date="2021-04" db="EMBL/GenBank/DDBJ databases">
        <title>Dactylosporangium aurantiacum NRRL B-8018 full assembly.</title>
        <authorList>
            <person name="Hartkoorn R.C."/>
            <person name="Beaudoing E."/>
            <person name="Hot D."/>
        </authorList>
    </citation>
    <scope>NUCLEOTIDE SEQUENCE</scope>
    <source>
        <strain evidence="1">NRRL B-8018</strain>
    </source>
</reference>